<dbReference type="Pfam" id="PF08534">
    <property type="entry name" value="Redoxin"/>
    <property type="match status" value="1"/>
</dbReference>
<evidence type="ECO:0000256" key="1">
    <source>
        <dbReference type="ARBA" id="ARBA00010505"/>
    </source>
</evidence>
<organism evidence="8 9">
    <name type="scientific">[Candida] anglica</name>
    <dbReference type="NCBI Taxonomy" id="148631"/>
    <lineage>
        <taxon>Eukaryota</taxon>
        <taxon>Fungi</taxon>
        <taxon>Dikarya</taxon>
        <taxon>Ascomycota</taxon>
        <taxon>Saccharomycotina</taxon>
        <taxon>Pichiomycetes</taxon>
        <taxon>Debaryomycetaceae</taxon>
        <taxon>Kurtzmaniella</taxon>
    </lineage>
</organism>
<name>A0ABP0E7H3_9ASCO</name>
<evidence type="ECO:0000256" key="2">
    <source>
        <dbReference type="ARBA" id="ARBA00022559"/>
    </source>
</evidence>
<comment type="function">
    <text evidence="6">Thiol-specific peroxidase that catalyzes the reduction of hydrogen peroxide and organic hydroperoxides to water and alcohols, respectively. Plays a role in cell protection against oxidative stress by detoxifying peroxides.</text>
</comment>
<dbReference type="Gene3D" id="3.40.30.10">
    <property type="entry name" value="Glutaredoxin"/>
    <property type="match status" value="1"/>
</dbReference>
<feature type="domain" description="Redoxin" evidence="7">
    <location>
        <begin position="37"/>
        <end position="175"/>
    </location>
</feature>
<dbReference type="CDD" id="cd03013">
    <property type="entry name" value="PRX5_like"/>
    <property type="match status" value="1"/>
</dbReference>
<evidence type="ECO:0000256" key="6">
    <source>
        <dbReference type="RuleBase" id="RU366011"/>
    </source>
</evidence>
<accession>A0ABP0E7H3</accession>
<dbReference type="EMBL" id="OZ004254">
    <property type="protein sequence ID" value="CAK7896785.1"/>
    <property type="molecule type" value="Genomic_DNA"/>
</dbReference>
<dbReference type="SUPFAM" id="SSF52833">
    <property type="entry name" value="Thioredoxin-like"/>
    <property type="match status" value="1"/>
</dbReference>
<comment type="similarity">
    <text evidence="1 6">Belongs to the peroxiredoxin family. Prx5 subfamily.</text>
</comment>
<dbReference type="PANTHER" id="PTHR10430">
    <property type="entry name" value="PEROXIREDOXIN"/>
    <property type="match status" value="1"/>
</dbReference>
<keyword evidence="3 6" id="KW-0049">Antioxidant</keyword>
<dbReference type="InterPro" id="IPR013740">
    <property type="entry name" value="Redoxin"/>
</dbReference>
<evidence type="ECO:0000313" key="9">
    <source>
        <dbReference type="Proteomes" id="UP001497600"/>
    </source>
</evidence>
<keyword evidence="5 6" id="KW-0676">Redox-active center</keyword>
<evidence type="ECO:0000256" key="4">
    <source>
        <dbReference type="ARBA" id="ARBA00023002"/>
    </source>
</evidence>
<evidence type="ECO:0000256" key="3">
    <source>
        <dbReference type="ARBA" id="ARBA00022862"/>
    </source>
</evidence>
<dbReference type="PANTHER" id="PTHR10430:SF16">
    <property type="entry name" value="PEROXIREDOXIN-5, MITOCHONDRIAL"/>
    <property type="match status" value="1"/>
</dbReference>
<sequence length="180" mass="19514">MQVNDKFPTDVVFKYIPINLEEPPLACSQPILFKFDQKLESLEGKSIAIVSVPGAFTPTCTENHIPPFVENLATLKKDKNIGLVVVLSANDAFVLNAWGKLLLADKKDVDTSSIVFASDPNAEFAQKNGLSVDASANGMGIRTARFALVVDSERTVKYLGVEQQRGVSVSGYEAIVKAKL</sequence>
<reference evidence="8 9" key="1">
    <citation type="submission" date="2024-01" db="EMBL/GenBank/DDBJ databases">
        <authorList>
            <consortium name="Genoscope - CEA"/>
            <person name="William W."/>
        </authorList>
    </citation>
    <scope>NUCLEOTIDE SEQUENCE [LARGE SCALE GENOMIC DNA]</scope>
    <source>
        <strain evidence="8 9">29B2s-10</strain>
    </source>
</reference>
<evidence type="ECO:0000313" key="8">
    <source>
        <dbReference type="EMBL" id="CAK7896785.1"/>
    </source>
</evidence>
<dbReference type="Proteomes" id="UP001497600">
    <property type="component" value="Chromosome B"/>
</dbReference>
<gene>
    <name evidence="8" type="primary">AHP1</name>
    <name evidence="8" type="ORF">CAAN4_B06766</name>
</gene>
<keyword evidence="4 6" id="KW-0560">Oxidoreductase</keyword>
<keyword evidence="9" id="KW-1185">Reference proteome</keyword>
<evidence type="ECO:0000256" key="5">
    <source>
        <dbReference type="ARBA" id="ARBA00023284"/>
    </source>
</evidence>
<dbReference type="InterPro" id="IPR036249">
    <property type="entry name" value="Thioredoxin-like_sf"/>
</dbReference>
<keyword evidence="2 6" id="KW-0575">Peroxidase</keyword>
<evidence type="ECO:0000259" key="7">
    <source>
        <dbReference type="Pfam" id="PF08534"/>
    </source>
</evidence>
<dbReference type="InterPro" id="IPR037944">
    <property type="entry name" value="PRX5-like"/>
</dbReference>
<protein>
    <submittedName>
        <fullName evidence="8">Peroxiredoxin Ahp1p</fullName>
    </submittedName>
</protein>
<proteinExistence type="inferred from homology"/>